<dbReference type="AlphaFoldDB" id="A0A9D0YZV6"/>
<accession>A0A9D0YZV6</accession>
<evidence type="ECO:0000313" key="3">
    <source>
        <dbReference type="Proteomes" id="UP000886725"/>
    </source>
</evidence>
<gene>
    <name evidence="2" type="ORF">IAC85_05180</name>
</gene>
<reference evidence="2" key="1">
    <citation type="submission" date="2020-10" db="EMBL/GenBank/DDBJ databases">
        <authorList>
            <person name="Gilroy R."/>
        </authorList>
    </citation>
    <scope>NUCLEOTIDE SEQUENCE</scope>
    <source>
        <strain evidence="2">CHK165-10780</strain>
    </source>
</reference>
<name>A0A9D0YZV6_9FIRM</name>
<evidence type="ECO:0000313" key="2">
    <source>
        <dbReference type="EMBL" id="HIQ65114.1"/>
    </source>
</evidence>
<keyword evidence="1" id="KW-0175">Coiled coil</keyword>
<proteinExistence type="predicted"/>
<reference evidence="2" key="2">
    <citation type="journal article" date="2021" name="PeerJ">
        <title>Extensive microbial diversity within the chicken gut microbiome revealed by metagenomics and culture.</title>
        <authorList>
            <person name="Gilroy R."/>
            <person name="Ravi A."/>
            <person name="Getino M."/>
            <person name="Pursley I."/>
            <person name="Horton D.L."/>
            <person name="Alikhan N.F."/>
            <person name="Baker D."/>
            <person name="Gharbi K."/>
            <person name="Hall N."/>
            <person name="Watson M."/>
            <person name="Adriaenssens E.M."/>
            <person name="Foster-Nyarko E."/>
            <person name="Jarju S."/>
            <person name="Secka A."/>
            <person name="Antonio M."/>
            <person name="Oren A."/>
            <person name="Chaudhuri R.R."/>
            <person name="La Ragione R."/>
            <person name="Hildebrand F."/>
            <person name="Pallen M.J."/>
        </authorList>
    </citation>
    <scope>NUCLEOTIDE SEQUENCE</scope>
    <source>
        <strain evidence="2">CHK165-10780</strain>
    </source>
</reference>
<comment type="caution">
    <text evidence="2">The sequence shown here is derived from an EMBL/GenBank/DDBJ whole genome shotgun (WGS) entry which is preliminary data.</text>
</comment>
<feature type="coiled-coil region" evidence="1">
    <location>
        <begin position="29"/>
        <end position="66"/>
    </location>
</feature>
<evidence type="ECO:0000256" key="1">
    <source>
        <dbReference type="SAM" id="Coils"/>
    </source>
</evidence>
<organism evidence="2 3">
    <name type="scientific">Candidatus Faecenecus gallistercoris</name>
    <dbReference type="NCBI Taxonomy" id="2840793"/>
    <lineage>
        <taxon>Bacteria</taxon>
        <taxon>Bacillati</taxon>
        <taxon>Bacillota</taxon>
        <taxon>Bacillota incertae sedis</taxon>
        <taxon>Candidatus Faecenecus</taxon>
    </lineage>
</organism>
<feature type="non-terminal residue" evidence="2">
    <location>
        <position position="270"/>
    </location>
</feature>
<sequence length="270" mass="31770">MSDQMEDREFDNFIQKTAEEQIAILKERCKDFDTTIQDLQIKLQRLKELEARRKKRKQIVKKANAVDSVTESNIPVTEKTAKPNPVQPYLDKIHHIIDTDGYNFEQIVQVLPAKDSVDFTSIMNAIILDIQKQYSFFTTYSLETRNSSQEKLSEEELQSIANLEDLRDMLIDYRDEEKEKEQTPNQNETNAVIIPLLSRNGNNLLINDLKQLTREQYPYILKLLQELEREDFTHSKQLSTNSELSGYRELRNLTFYIRILYKSLGNHQYA</sequence>
<protein>
    <submittedName>
        <fullName evidence="2">Uncharacterized protein</fullName>
    </submittedName>
</protein>
<dbReference type="EMBL" id="DVFU01000100">
    <property type="protein sequence ID" value="HIQ65114.1"/>
    <property type="molecule type" value="Genomic_DNA"/>
</dbReference>
<dbReference type="Proteomes" id="UP000886725">
    <property type="component" value="Unassembled WGS sequence"/>
</dbReference>